<dbReference type="RefSeq" id="WP_219936997.1">
    <property type="nucleotide sequence ID" value="NZ_JAGFNY010000006.1"/>
</dbReference>
<organism evidence="6 7">
    <name type="scientific">Succinivibrio faecicola</name>
    <dbReference type="NCBI Taxonomy" id="2820300"/>
    <lineage>
        <taxon>Bacteria</taxon>
        <taxon>Pseudomonadati</taxon>
        <taxon>Pseudomonadota</taxon>
        <taxon>Gammaproteobacteria</taxon>
        <taxon>Aeromonadales</taxon>
        <taxon>Succinivibrionaceae</taxon>
        <taxon>Succinivibrio</taxon>
    </lineage>
</organism>
<feature type="transmembrane region" description="Helical" evidence="5">
    <location>
        <begin position="72"/>
        <end position="92"/>
    </location>
</feature>
<feature type="transmembrane region" description="Helical" evidence="5">
    <location>
        <begin position="42"/>
        <end position="60"/>
    </location>
</feature>
<comment type="subcellular location">
    <subcellularLocation>
        <location evidence="1">Membrane</location>
        <topology evidence="1">Multi-pass membrane protein</topology>
    </subcellularLocation>
</comment>
<feature type="transmembrane region" description="Helical" evidence="5">
    <location>
        <begin position="104"/>
        <end position="127"/>
    </location>
</feature>
<keyword evidence="3 5" id="KW-1133">Transmembrane helix</keyword>
<feature type="transmembrane region" description="Helical" evidence="5">
    <location>
        <begin position="219"/>
        <end position="242"/>
    </location>
</feature>
<feature type="transmembrane region" description="Helical" evidence="5">
    <location>
        <begin position="16"/>
        <end position="35"/>
    </location>
</feature>
<dbReference type="Pfam" id="PF04172">
    <property type="entry name" value="LrgB"/>
    <property type="match status" value="1"/>
</dbReference>
<comment type="caution">
    <text evidence="6">The sequence shown here is derived from an EMBL/GenBank/DDBJ whole genome shotgun (WGS) entry which is preliminary data.</text>
</comment>
<keyword evidence="2 5" id="KW-0812">Transmembrane</keyword>
<proteinExistence type="predicted"/>
<protein>
    <submittedName>
        <fullName evidence="6">LrgB family protein</fullName>
    </submittedName>
</protein>
<dbReference type="Proteomes" id="UP000731465">
    <property type="component" value="Unassembled WGS sequence"/>
</dbReference>
<keyword evidence="7" id="KW-1185">Reference proteome</keyword>
<dbReference type="InterPro" id="IPR007300">
    <property type="entry name" value="CidB/LrgB"/>
</dbReference>
<evidence type="ECO:0000256" key="2">
    <source>
        <dbReference type="ARBA" id="ARBA00022692"/>
    </source>
</evidence>
<name>A0ABS7DG65_9GAMM</name>
<evidence type="ECO:0000256" key="4">
    <source>
        <dbReference type="ARBA" id="ARBA00023136"/>
    </source>
</evidence>
<dbReference type="PANTHER" id="PTHR30249">
    <property type="entry name" value="PUTATIVE SEROTONIN TRANSPORTER"/>
    <property type="match status" value="1"/>
</dbReference>
<evidence type="ECO:0000313" key="6">
    <source>
        <dbReference type="EMBL" id="MBW7569870.1"/>
    </source>
</evidence>
<evidence type="ECO:0000256" key="3">
    <source>
        <dbReference type="ARBA" id="ARBA00022989"/>
    </source>
</evidence>
<dbReference type="PANTHER" id="PTHR30249:SF0">
    <property type="entry name" value="PLASTIDAL GLYCOLATE_GLYCERATE TRANSLOCATOR 1, CHLOROPLASTIC"/>
    <property type="match status" value="1"/>
</dbReference>
<feature type="transmembrane region" description="Helical" evidence="5">
    <location>
        <begin position="155"/>
        <end position="176"/>
    </location>
</feature>
<dbReference type="EMBL" id="JAGFNY010000006">
    <property type="protein sequence ID" value="MBW7569870.1"/>
    <property type="molecule type" value="Genomic_DNA"/>
</dbReference>
<reference evidence="6 7" key="1">
    <citation type="submission" date="2021-03" db="EMBL/GenBank/DDBJ databases">
        <title>Succinivibrio sp. nov. isolated from feces of cow.</title>
        <authorList>
            <person name="Choi J.-Y."/>
        </authorList>
    </citation>
    <scope>NUCLEOTIDE SEQUENCE [LARGE SCALE GENOMIC DNA]</scope>
    <source>
        <strain evidence="6 7">AGMB01872</strain>
    </source>
</reference>
<evidence type="ECO:0000256" key="5">
    <source>
        <dbReference type="SAM" id="Phobius"/>
    </source>
</evidence>
<keyword evidence="4 5" id="KW-0472">Membrane</keyword>
<accession>A0ABS7DG65</accession>
<evidence type="ECO:0000313" key="7">
    <source>
        <dbReference type="Proteomes" id="UP000731465"/>
    </source>
</evidence>
<sequence>MSFSQMLSDLFSNHTMIYYVALPLTVVLYVAARYLQEKSNLALLNPLLIPMIAIIVLIIMTDADAEDYQKGASIITWLLDPAIVALAIPLYLKFRMIKAQALPILLCCTISIIVSFLISYISCHLLSVNEQMIPTLGARSITTPLAMDVSSRTGGIASVTACIVVCVGITGAMIGFPLMKLFHIRSAQAQGLAMGAAAHAVGTSAANQEGQTQGAYSSLSLIVCGILTSFLATPLFILFRYLDSLF</sequence>
<gene>
    <name evidence="6" type="ORF">J5V48_03070</name>
</gene>
<evidence type="ECO:0000256" key="1">
    <source>
        <dbReference type="ARBA" id="ARBA00004141"/>
    </source>
</evidence>